<accession>A0A4C1ZFS1</accession>
<reference evidence="1 2" key="1">
    <citation type="journal article" date="2019" name="Commun. Biol.">
        <title>The bagworm genome reveals a unique fibroin gene that provides high tensile strength.</title>
        <authorList>
            <person name="Kono N."/>
            <person name="Nakamura H."/>
            <person name="Ohtoshi R."/>
            <person name="Tomita M."/>
            <person name="Numata K."/>
            <person name="Arakawa K."/>
        </authorList>
    </citation>
    <scope>NUCLEOTIDE SEQUENCE [LARGE SCALE GENOMIC DNA]</scope>
</reference>
<gene>
    <name evidence="1" type="ORF">EVAR_97255_1</name>
</gene>
<sequence>MAASLRHIQIVRFISRGHAPCCAFVDLKPLIRAVVSGRRGVANRPNKTMHVLLARFDTPRSGRMRYPLIAVDRIEEKIRKRTDALSLAGVTAHLRVRSGTCGPRAFQLKPSSVIDFNSELS</sequence>
<evidence type="ECO:0000313" key="2">
    <source>
        <dbReference type="Proteomes" id="UP000299102"/>
    </source>
</evidence>
<comment type="caution">
    <text evidence="1">The sequence shown here is derived from an EMBL/GenBank/DDBJ whole genome shotgun (WGS) entry which is preliminary data.</text>
</comment>
<dbReference type="Proteomes" id="UP000299102">
    <property type="component" value="Unassembled WGS sequence"/>
</dbReference>
<organism evidence="1 2">
    <name type="scientific">Eumeta variegata</name>
    <name type="common">Bagworm moth</name>
    <name type="synonym">Eumeta japonica</name>
    <dbReference type="NCBI Taxonomy" id="151549"/>
    <lineage>
        <taxon>Eukaryota</taxon>
        <taxon>Metazoa</taxon>
        <taxon>Ecdysozoa</taxon>
        <taxon>Arthropoda</taxon>
        <taxon>Hexapoda</taxon>
        <taxon>Insecta</taxon>
        <taxon>Pterygota</taxon>
        <taxon>Neoptera</taxon>
        <taxon>Endopterygota</taxon>
        <taxon>Lepidoptera</taxon>
        <taxon>Glossata</taxon>
        <taxon>Ditrysia</taxon>
        <taxon>Tineoidea</taxon>
        <taxon>Psychidae</taxon>
        <taxon>Oiketicinae</taxon>
        <taxon>Eumeta</taxon>
    </lineage>
</organism>
<evidence type="ECO:0000313" key="1">
    <source>
        <dbReference type="EMBL" id="GBP85759.1"/>
    </source>
</evidence>
<protein>
    <submittedName>
        <fullName evidence="1">Uncharacterized protein</fullName>
    </submittedName>
</protein>
<dbReference type="AlphaFoldDB" id="A0A4C1ZFS1"/>
<keyword evidence="2" id="KW-1185">Reference proteome</keyword>
<dbReference type="EMBL" id="BGZK01001757">
    <property type="protein sequence ID" value="GBP85759.1"/>
    <property type="molecule type" value="Genomic_DNA"/>
</dbReference>
<name>A0A4C1ZFS1_EUMVA</name>
<proteinExistence type="predicted"/>